<sequence length="75" mass="8306">MALKNDAHSAEDGMYYVECVVQLGGISTAGMVADLHGITEEELRTRCRAYTSTRHLEDAGPDAMPVWLWAMKHTP</sequence>
<reference evidence="1" key="2">
    <citation type="submission" date="2017-05" db="EMBL/GenBank/DDBJ databases">
        <title>Complete and WGS of Bordetella genogroups.</title>
        <authorList>
            <person name="Spilker T."/>
            <person name="LiPuma J."/>
        </authorList>
    </citation>
    <scope>NUCLEOTIDE SEQUENCE [LARGE SCALE GENOMIC DNA]</scope>
    <source>
        <strain evidence="1">AU17610</strain>
    </source>
</reference>
<evidence type="ECO:0000313" key="3">
    <source>
        <dbReference type="Proteomes" id="UP000216354"/>
    </source>
</evidence>
<dbReference type="Proteomes" id="UP000217005">
    <property type="component" value="Unassembled WGS sequence"/>
</dbReference>
<organism evidence="1">
    <name type="scientific">Bordetella genomosp. 1</name>
    <dbReference type="NCBI Taxonomy" id="1395607"/>
    <lineage>
        <taxon>Bacteria</taxon>
        <taxon>Pseudomonadati</taxon>
        <taxon>Pseudomonadota</taxon>
        <taxon>Betaproteobacteria</taxon>
        <taxon>Burkholderiales</taxon>
        <taxon>Alcaligenaceae</taxon>
        <taxon>Bordetella</taxon>
    </lineage>
</organism>
<proteinExistence type="predicted"/>
<dbReference type="EMBL" id="NEVR01000002">
    <property type="protein sequence ID" value="OZI65936.1"/>
    <property type="molecule type" value="Genomic_DNA"/>
</dbReference>
<dbReference type="RefSeq" id="WP_094827711.1">
    <property type="nucleotide sequence ID" value="NZ_NEVL01000004.1"/>
</dbReference>
<name>A0A261S6V1_9BORD</name>
<dbReference type="EMBL" id="NEVL01000004">
    <property type="protein sequence ID" value="OZI32712.1"/>
    <property type="molecule type" value="Genomic_DNA"/>
</dbReference>
<comment type="caution">
    <text evidence="1">The sequence shown here is derived from an EMBL/GenBank/DDBJ whole genome shotgun (WGS) entry which is preliminary data.</text>
</comment>
<evidence type="ECO:0000313" key="2">
    <source>
        <dbReference type="EMBL" id="OZI65936.1"/>
    </source>
</evidence>
<evidence type="ECO:0000313" key="1">
    <source>
        <dbReference type="EMBL" id="OZI32712.1"/>
    </source>
</evidence>
<protein>
    <submittedName>
        <fullName evidence="1">Uncharacterized protein</fullName>
    </submittedName>
</protein>
<gene>
    <name evidence="2" type="ORF">CAL27_13175</name>
    <name evidence="1" type="ORF">CEG14_17555</name>
</gene>
<dbReference type="AlphaFoldDB" id="A0A261S6V1"/>
<dbReference type="Proteomes" id="UP000216354">
    <property type="component" value="Unassembled WGS sequence"/>
</dbReference>
<keyword evidence="3" id="KW-1185">Reference proteome</keyword>
<accession>A0A261S6V1</accession>
<reference evidence="2 3" key="1">
    <citation type="submission" date="2017-05" db="EMBL/GenBank/DDBJ databases">
        <title>Complete and WGS of Bordetella genogroups.</title>
        <authorList>
            <person name="Spilker T."/>
            <person name="Lipuma J."/>
        </authorList>
    </citation>
    <scope>NUCLEOTIDE SEQUENCE [LARGE SCALE GENOMIC DNA]</scope>
    <source>
        <strain evidence="2 3">AU9795</strain>
    </source>
</reference>